<dbReference type="GO" id="GO:0003700">
    <property type="term" value="F:DNA-binding transcription factor activity"/>
    <property type="evidence" value="ECO:0007669"/>
    <property type="project" value="InterPro"/>
</dbReference>
<keyword evidence="6" id="KW-1185">Reference proteome</keyword>
<dbReference type="Pfam" id="PF13463">
    <property type="entry name" value="HTH_27"/>
    <property type="match status" value="1"/>
</dbReference>
<dbReference type="PROSITE" id="PS50995">
    <property type="entry name" value="HTH_MARR_2"/>
    <property type="match status" value="1"/>
</dbReference>
<keyword evidence="1" id="KW-0805">Transcription regulation</keyword>
<sequence length="133" mass="16022">MNPIFHEIFQKTRYLSKELNHTLKEYDLYAAQWSVLYVVHENEEMTLTQIWKYLNVEAPTISRTVQRLIELGWLTEKFGEDRREKMVRLSEDAEKKFKTIEESVINFENQFLQELSLEEQNQLVILLKKLKKG</sequence>
<organism evidence="5 6">
    <name type="scientific">Lederbergia citri</name>
    <dbReference type="NCBI Taxonomy" id="2833580"/>
    <lineage>
        <taxon>Bacteria</taxon>
        <taxon>Bacillati</taxon>
        <taxon>Bacillota</taxon>
        <taxon>Bacilli</taxon>
        <taxon>Bacillales</taxon>
        <taxon>Bacillaceae</taxon>
        <taxon>Lederbergia</taxon>
    </lineage>
</organism>
<dbReference type="GO" id="GO:0003677">
    <property type="term" value="F:DNA binding"/>
    <property type="evidence" value="ECO:0007669"/>
    <property type="project" value="UniProtKB-KW"/>
</dbReference>
<protein>
    <submittedName>
        <fullName evidence="5">MarR family transcriptional regulator</fullName>
    </submittedName>
</protein>
<dbReference type="SMART" id="SM00347">
    <property type="entry name" value="HTH_MARR"/>
    <property type="match status" value="1"/>
</dbReference>
<feature type="domain" description="HTH marR-type" evidence="4">
    <location>
        <begin position="1"/>
        <end position="132"/>
    </location>
</feature>
<dbReference type="Gene3D" id="1.10.10.10">
    <property type="entry name" value="Winged helix-like DNA-binding domain superfamily/Winged helix DNA-binding domain"/>
    <property type="match status" value="1"/>
</dbReference>
<dbReference type="PANTHER" id="PTHR42756:SF1">
    <property type="entry name" value="TRANSCRIPTIONAL REPRESSOR OF EMRAB OPERON"/>
    <property type="match status" value="1"/>
</dbReference>
<proteinExistence type="predicted"/>
<evidence type="ECO:0000259" key="4">
    <source>
        <dbReference type="PROSITE" id="PS50995"/>
    </source>
</evidence>
<comment type="caution">
    <text evidence="5">The sequence shown here is derived from an EMBL/GenBank/DDBJ whole genome shotgun (WGS) entry which is preliminary data.</text>
</comment>
<gene>
    <name evidence="5" type="ORF">KHA97_10150</name>
</gene>
<reference evidence="5 6" key="1">
    <citation type="submission" date="2021-05" db="EMBL/GenBank/DDBJ databases">
        <title>Novel Bacillus species.</title>
        <authorList>
            <person name="Liu G."/>
        </authorList>
    </citation>
    <scope>NUCLEOTIDE SEQUENCE [LARGE SCALE GENOMIC DNA]</scope>
    <source>
        <strain evidence="6">FJAT-49780</strain>
    </source>
</reference>
<evidence type="ECO:0000256" key="1">
    <source>
        <dbReference type="ARBA" id="ARBA00023015"/>
    </source>
</evidence>
<dbReference type="InterPro" id="IPR036390">
    <property type="entry name" value="WH_DNA-bd_sf"/>
</dbReference>
<dbReference type="RefSeq" id="WP_213124635.1">
    <property type="nucleotide sequence ID" value="NZ_JAGYPG010000002.1"/>
</dbReference>
<keyword evidence="3" id="KW-0804">Transcription</keyword>
<dbReference type="PANTHER" id="PTHR42756">
    <property type="entry name" value="TRANSCRIPTIONAL REGULATOR, MARR"/>
    <property type="match status" value="1"/>
</dbReference>
<accession>A0A942TCK5</accession>
<dbReference type="Proteomes" id="UP000681414">
    <property type="component" value="Unassembled WGS sequence"/>
</dbReference>
<evidence type="ECO:0000313" key="6">
    <source>
        <dbReference type="Proteomes" id="UP000681414"/>
    </source>
</evidence>
<dbReference type="InterPro" id="IPR000835">
    <property type="entry name" value="HTH_MarR-typ"/>
</dbReference>
<dbReference type="SUPFAM" id="SSF46785">
    <property type="entry name" value="Winged helix' DNA-binding domain"/>
    <property type="match status" value="1"/>
</dbReference>
<dbReference type="AlphaFoldDB" id="A0A942TCK5"/>
<evidence type="ECO:0000256" key="3">
    <source>
        <dbReference type="ARBA" id="ARBA00023163"/>
    </source>
</evidence>
<dbReference type="EMBL" id="JAGYPG010000002">
    <property type="protein sequence ID" value="MBS4195416.1"/>
    <property type="molecule type" value="Genomic_DNA"/>
</dbReference>
<evidence type="ECO:0000313" key="5">
    <source>
        <dbReference type="EMBL" id="MBS4195416.1"/>
    </source>
</evidence>
<dbReference type="PRINTS" id="PR00598">
    <property type="entry name" value="HTHMARR"/>
</dbReference>
<keyword evidence="2" id="KW-0238">DNA-binding</keyword>
<evidence type="ECO:0000256" key="2">
    <source>
        <dbReference type="ARBA" id="ARBA00023125"/>
    </source>
</evidence>
<dbReference type="InterPro" id="IPR036388">
    <property type="entry name" value="WH-like_DNA-bd_sf"/>
</dbReference>
<name>A0A942TCK5_9BACI</name>